<evidence type="ECO:0000313" key="3">
    <source>
        <dbReference type="Proteomes" id="UP000284706"/>
    </source>
</evidence>
<gene>
    <name evidence="2" type="ORF">CVT26_003942</name>
</gene>
<accession>A0A409WKF0</accession>
<feature type="compositionally biased region" description="Basic and acidic residues" evidence="1">
    <location>
        <begin position="36"/>
        <end position="47"/>
    </location>
</feature>
<name>A0A409WKF0_9AGAR</name>
<keyword evidence="3" id="KW-1185">Reference proteome</keyword>
<reference evidence="2 3" key="1">
    <citation type="journal article" date="2018" name="Evol. Lett.">
        <title>Horizontal gene cluster transfer increased hallucinogenic mushroom diversity.</title>
        <authorList>
            <person name="Reynolds H.T."/>
            <person name="Vijayakumar V."/>
            <person name="Gluck-Thaler E."/>
            <person name="Korotkin H.B."/>
            <person name="Matheny P.B."/>
            <person name="Slot J.C."/>
        </authorList>
    </citation>
    <scope>NUCLEOTIDE SEQUENCE [LARGE SCALE GENOMIC DNA]</scope>
    <source>
        <strain evidence="2 3">SRW20</strain>
    </source>
</reference>
<organism evidence="2 3">
    <name type="scientific">Gymnopilus dilepis</name>
    <dbReference type="NCBI Taxonomy" id="231916"/>
    <lineage>
        <taxon>Eukaryota</taxon>
        <taxon>Fungi</taxon>
        <taxon>Dikarya</taxon>
        <taxon>Basidiomycota</taxon>
        <taxon>Agaricomycotina</taxon>
        <taxon>Agaricomycetes</taxon>
        <taxon>Agaricomycetidae</taxon>
        <taxon>Agaricales</taxon>
        <taxon>Agaricineae</taxon>
        <taxon>Hymenogastraceae</taxon>
        <taxon>Gymnopilus</taxon>
    </lineage>
</organism>
<dbReference type="EMBL" id="NHYE01005025">
    <property type="protein sequence ID" value="PPQ78996.1"/>
    <property type="molecule type" value="Genomic_DNA"/>
</dbReference>
<feature type="region of interest" description="Disordered" evidence="1">
    <location>
        <begin position="27"/>
        <end position="55"/>
    </location>
</feature>
<protein>
    <submittedName>
        <fullName evidence="2">Uncharacterized protein</fullName>
    </submittedName>
</protein>
<dbReference type="Proteomes" id="UP000284706">
    <property type="component" value="Unassembled WGS sequence"/>
</dbReference>
<dbReference type="AlphaFoldDB" id="A0A409WKF0"/>
<evidence type="ECO:0000256" key="1">
    <source>
        <dbReference type="SAM" id="MobiDB-lite"/>
    </source>
</evidence>
<sequence>MTSFSALDHSPPRLPSLALLGRNLSDPESQVPVFRDSGHDRYDRASRDSSPSGTATSVSIYSLLFDVLRQTGHLIKRNASKLYDIVKLVIKRLAVINFAPALA</sequence>
<dbReference type="InParanoid" id="A0A409WKF0"/>
<proteinExistence type="predicted"/>
<comment type="caution">
    <text evidence="2">The sequence shown here is derived from an EMBL/GenBank/DDBJ whole genome shotgun (WGS) entry which is preliminary data.</text>
</comment>
<evidence type="ECO:0000313" key="2">
    <source>
        <dbReference type="EMBL" id="PPQ78996.1"/>
    </source>
</evidence>